<dbReference type="PANTHER" id="PTHR34614">
    <property type="match status" value="1"/>
</dbReference>
<dbReference type="GO" id="GO:0004803">
    <property type="term" value="F:transposase activity"/>
    <property type="evidence" value="ECO:0007669"/>
    <property type="project" value="InterPro"/>
</dbReference>
<reference evidence="4 5" key="1">
    <citation type="journal article" date="2018" name="Aquat. Microb. Ecol.">
        <title>Gammaproteobacterial methanotrophs dominate.</title>
        <authorList>
            <person name="Rissanen A.J."/>
            <person name="Saarenheimo J."/>
            <person name="Tiirola M."/>
            <person name="Peura S."/>
            <person name="Aalto S.L."/>
            <person name="Karvinen A."/>
            <person name="Nykanen H."/>
        </authorList>
    </citation>
    <scope>NUCLEOTIDE SEQUENCE [LARGE SCALE GENOMIC DNA]</scope>
    <source>
        <strain evidence="4">AMbin10</strain>
    </source>
</reference>
<protein>
    <submittedName>
        <fullName evidence="4">IS1634 family transposase</fullName>
    </submittedName>
</protein>
<dbReference type="Proteomes" id="UP000249396">
    <property type="component" value="Unassembled WGS sequence"/>
</dbReference>
<dbReference type="Pfam" id="PF14104">
    <property type="entry name" value="DUF4277"/>
    <property type="match status" value="1"/>
</dbReference>
<feature type="domain" description="DUF4277" evidence="3">
    <location>
        <begin position="18"/>
        <end position="122"/>
    </location>
</feature>
<keyword evidence="1" id="KW-0812">Transmembrane</keyword>
<dbReference type="InterPro" id="IPR047654">
    <property type="entry name" value="IS1634_transpos"/>
</dbReference>
<dbReference type="InterPro" id="IPR025457">
    <property type="entry name" value="DUF4277"/>
</dbReference>
<comment type="caution">
    <text evidence="4">The sequence shown here is derived from an EMBL/GenBank/DDBJ whole genome shotgun (WGS) entry which is preliminary data.</text>
</comment>
<dbReference type="EMBL" id="QJPH01000405">
    <property type="protein sequence ID" value="PZN75013.1"/>
    <property type="molecule type" value="Genomic_DNA"/>
</dbReference>
<dbReference type="AlphaFoldDB" id="A0A2W4QU74"/>
<dbReference type="Pfam" id="PF01609">
    <property type="entry name" value="DDE_Tnp_1"/>
    <property type="match status" value="1"/>
</dbReference>
<evidence type="ECO:0000259" key="3">
    <source>
        <dbReference type="Pfam" id="PF14104"/>
    </source>
</evidence>
<keyword evidence="1" id="KW-0472">Membrane</keyword>
<gene>
    <name evidence="4" type="ORF">DM484_19815</name>
</gene>
<feature type="transmembrane region" description="Helical" evidence="1">
    <location>
        <begin position="457"/>
        <end position="474"/>
    </location>
</feature>
<sequence>MASTNFPSEPDTNPYVSYTLDHHGLVAGMVDELRLVEKIDAMIPQDLEQRNVSVGMAVKAMILIGLGFVQRALYLTPDFFRGKPVGRLLGQGITAEMLNDDVMGRALDAIFAFGVEPFYYLLASGVVKQLGLSGAGGHLDSTSFHVDGDYNSGDESVAEGVVRIRQGYSRDHRPDLNQAVLQLVSENQAGIPLLMAASSGNVNDQAGFLDLIKRHKAQLDGGGLQYLVADSALYAKKTLAELGEMTWVSRVPETFGSATALTQAVAGDLAASGEEMAWRTFCVVEAGVRQRWLVVHSRAARNRAEKTLQRKHLLQGDSEMKAFDRLCRQGFACEADAQSALDAFAKALKLTQVHDGRVIQQALPTKKRRSAENQEPDPVRYAVEGQLASRTDIHTRHLLQKSCFIVATNDTNGTVLSDEQVLEAYRKDQQKVERGFRFLKDPMFLAATLFLKSAKRIMALMAIMTLCLMVYAALEHRIRQSLAQQSKTFPDQKCKPTERPTARWVFQSFIDIHILILPTLAEVVLNLKTKHRALLDLLGDRYVALYANSG</sequence>
<evidence type="ECO:0000256" key="1">
    <source>
        <dbReference type="SAM" id="Phobius"/>
    </source>
</evidence>
<proteinExistence type="predicted"/>
<dbReference type="GO" id="GO:0003677">
    <property type="term" value="F:DNA binding"/>
    <property type="evidence" value="ECO:0007669"/>
    <property type="project" value="InterPro"/>
</dbReference>
<name>A0A2W4QU74_9GAMM</name>
<dbReference type="GO" id="GO:0006313">
    <property type="term" value="P:DNA transposition"/>
    <property type="evidence" value="ECO:0007669"/>
    <property type="project" value="InterPro"/>
</dbReference>
<evidence type="ECO:0000313" key="5">
    <source>
        <dbReference type="Proteomes" id="UP000249396"/>
    </source>
</evidence>
<dbReference type="PANTHER" id="PTHR34614:SF2">
    <property type="entry name" value="TRANSPOSASE IS4-LIKE DOMAIN-CONTAINING PROTEIN"/>
    <property type="match status" value="1"/>
</dbReference>
<dbReference type="NCBIfam" id="NF033559">
    <property type="entry name" value="transpos_IS1634"/>
    <property type="match status" value="1"/>
</dbReference>
<evidence type="ECO:0000313" key="4">
    <source>
        <dbReference type="EMBL" id="PZN75013.1"/>
    </source>
</evidence>
<accession>A0A2W4QU74</accession>
<feature type="domain" description="Transposase IS4-like" evidence="2">
    <location>
        <begin position="139"/>
        <end position="469"/>
    </location>
</feature>
<evidence type="ECO:0000259" key="2">
    <source>
        <dbReference type="Pfam" id="PF01609"/>
    </source>
</evidence>
<organism evidence="4 5">
    <name type="scientific">Candidatus Methylumidiphilus alinenensis</name>
    <dbReference type="NCBI Taxonomy" id="2202197"/>
    <lineage>
        <taxon>Bacteria</taxon>
        <taxon>Pseudomonadati</taxon>
        <taxon>Pseudomonadota</taxon>
        <taxon>Gammaproteobacteria</taxon>
        <taxon>Methylococcales</taxon>
        <taxon>Candidatus Methylumidiphilus</taxon>
    </lineage>
</organism>
<keyword evidence="1" id="KW-1133">Transmembrane helix</keyword>
<dbReference type="InterPro" id="IPR002559">
    <property type="entry name" value="Transposase_11"/>
</dbReference>